<evidence type="ECO:0000256" key="3">
    <source>
        <dbReference type="ARBA" id="ARBA00022763"/>
    </source>
</evidence>
<proteinExistence type="predicted"/>
<dbReference type="InterPro" id="IPR011335">
    <property type="entry name" value="Restrct_endonuc-II-like"/>
</dbReference>
<keyword evidence="6" id="KW-0234">DNA repair</keyword>
<dbReference type="SMART" id="SM00278">
    <property type="entry name" value="HhH1"/>
    <property type="match status" value="2"/>
</dbReference>
<dbReference type="SMART" id="SM00891">
    <property type="entry name" value="ERCC4"/>
    <property type="match status" value="1"/>
</dbReference>
<evidence type="ECO:0000259" key="9">
    <source>
        <dbReference type="SMART" id="SM00891"/>
    </source>
</evidence>
<dbReference type="PANTHER" id="PTHR10150">
    <property type="entry name" value="DNA REPAIR ENDONUCLEASE XPF"/>
    <property type="match status" value="1"/>
</dbReference>
<feature type="domain" description="Helix-hairpin-helix DNA-binding motif class 1" evidence="8">
    <location>
        <begin position="191"/>
        <end position="210"/>
    </location>
</feature>
<keyword evidence="2" id="KW-0255">Endonuclease</keyword>
<dbReference type="GO" id="GO:0016787">
    <property type="term" value="F:hydrolase activity"/>
    <property type="evidence" value="ECO:0007669"/>
    <property type="project" value="UniProtKB-KW"/>
</dbReference>
<sequence length="248" mass="26628">AAGDDDESDSAEETATDADEASDGVVATAGVEDGVEVVVDQRELDSSIAKSLSTREGLVTRLETLAVGDYVLSDRVAVERKSAADFVDSMLDADRSLFQQVGELSRAYARPVLIVEGTNLYGQRDIDPNAIRGALASLAVDFGISVLRTEGETDTTELLATIARREQETRDREVSVHGEKTTKTRAEQQEYVVSSIADIGPITARSLLEHFGSVEAVMTAEKTDLLEVDGVGSVTAERIREVVGSEYE</sequence>
<dbReference type="Gene3D" id="1.10.150.20">
    <property type="entry name" value="5' to 3' exonuclease, C-terminal subdomain"/>
    <property type="match status" value="1"/>
</dbReference>
<dbReference type="RefSeq" id="WP_379780977.1">
    <property type="nucleotide sequence ID" value="NZ_JBHSWW010000093.1"/>
</dbReference>
<comment type="caution">
    <text evidence="10">The sequence shown here is derived from an EMBL/GenBank/DDBJ whole genome shotgun (WGS) entry which is preliminary data.</text>
</comment>
<dbReference type="Pfam" id="PF14520">
    <property type="entry name" value="HHH_5"/>
    <property type="match status" value="1"/>
</dbReference>
<feature type="compositionally biased region" description="Acidic residues" evidence="7">
    <location>
        <begin position="1"/>
        <end position="22"/>
    </location>
</feature>
<dbReference type="Gene3D" id="3.40.50.10130">
    <property type="match status" value="1"/>
</dbReference>
<dbReference type="SUPFAM" id="SSF47781">
    <property type="entry name" value="RuvA domain 2-like"/>
    <property type="match status" value="1"/>
</dbReference>
<dbReference type="Pfam" id="PF02732">
    <property type="entry name" value="ERCC4"/>
    <property type="match status" value="1"/>
</dbReference>
<keyword evidence="5" id="KW-0238">DNA-binding</keyword>
<feature type="domain" description="Helix-hairpin-helix DNA-binding motif class 1" evidence="8">
    <location>
        <begin position="223"/>
        <end position="242"/>
    </location>
</feature>
<evidence type="ECO:0000256" key="6">
    <source>
        <dbReference type="ARBA" id="ARBA00023204"/>
    </source>
</evidence>
<keyword evidence="4" id="KW-0378">Hydrolase</keyword>
<dbReference type="AlphaFoldDB" id="A0ABD5SAD9"/>
<dbReference type="PANTHER" id="PTHR10150:SF0">
    <property type="entry name" value="DNA REPAIR ENDONUCLEASE XPF"/>
    <property type="match status" value="1"/>
</dbReference>
<dbReference type="InterPro" id="IPR006166">
    <property type="entry name" value="ERCC4_domain"/>
</dbReference>
<dbReference type="InterPro" id="IPR010994">
    <property type="entry name" value="RuvA_2-like"/>
</dbReference>
<organism evidence="10 11">
    <name type="scientific">Halorubrum tibetense</name>
    <dbReference type="NCBI Taxonomy" id="175631"/>
    <lineage>
        <taxon>Archaea</taxon>
        <taxon>Methanobacteriati</taxon>
        <taxon>Methanobacteriota</taxon>
        <taxon>Stenosarchaea group</taxon>
        <taxon>Halobacteria</taxon>
        <taxon>Halobacteriales</taxon>
        <taxon>Haloferacaceae</taxon>
        <taxon>Halorubrum</taxon>
    </lineage>
</organism>
<evidence type="ECO:0000256" key="4">
    <source>
        <dbReference type="ARBA" id="ARBA00022801"/>
    </source>
</evidence>
<dbReference type="SUPFAM" id="SSF52980">
    <property type="entry name" value="Restriction endonuclease-like"/>
    <property type="match status" value="1"/>
</dbReference>
<evidence type="ECO:0000313" key="11">
    <source>
        <dbReference type="Proteomes" id="UP001596442"/>
    </source>
</evidence>
<evidence type="ECO:0000259" key="8">
    <source>
        <dbReference type="SMART" id="SM00278"/>
    </source>
</evidence>
<evidence type="ECO:0000256" key="1">
    <source>
        <dbReference type="ARBA" id="ARBA00022722"/>
    </source>
</evidence>
<feature type="domain" description="ERCC4" evidence="9">
    <location>
        <begin position="36"/>
        <end position="119"/>
    </location>
</feature>
<dbReference type="Proteomes" id="UP001596442">
    <property type="component" value="Unassembled WGS sequence"/>
</dbReference>
<gene>
    <name evidence="10" type="ORF">ACFQEU_07990</name>
</gene>
<feature type="region of interest" description="Disordered" evidence="7">
    <location>
        <begin position="1"/>
        <end position="26"/>
    </location>
</feature>
<evidence type="ECO:0000256" key="5">
    <source>
        <dbReference type="ARBA" id="ARBA00023125"/>
    </source>
</evidence>
<protein>
    <submittedName>
        <fullName evidence="10">ERCC4 domain-containing protein</fullName>
    </submittedName>
</protein>
<reference evidence="10 11" key="1">
    <citation type="journal article" date="2019" name="Int. J. Syst. Evol. Microbiol.">
        <title>The Global Catalogue of Microorganisms (GCM) 10K type strain sequencing project: providing services to taxonomists for standard genome sequencing and annotation.</title>
        <authorList>
            <consortium name="The Broad Institute Genomics Platform"/>
            <consortium name="The Broad Institute Genome Sequencing Center for Infectious Disease"/>
            <person name="Wu L."/>
            <person name="Ma J."/>
        </authorList>
    </citation>
    <scope>NUCLEOTIDE SEQUENCE [LARGE SCALE GENOMIC DNA]</scope>
    <source>
        <strain evidence="10 11">CGMCC 1.3239</strain>
    </source>
</reference>
<accession>A0ABD5SAD9</accession>
<dbReference type="GO" id="GO:0003677">
    <property type="term" value="F:DNA binding"/>
    <property type="evidence" value="ECO:0007669"/>
    <property type="project" value="UniProtKB-KW"/>
</dbReference>
<dbReference type="CDD" id="cd20075">
    <property type="entry name" value="XPF_nuclease_XPF_arch"/>
    <property type="match status" value="1"/>
</dbReference>
<dbReference type="EMBL" id="JBHSWW010000093">
    <property type="protein sequence ID" value="MFC6753404.1"/>
    <property type="molecule type" value="Genomic_DNA"/>
</dbReference>
<dbReference type="GO" id="GO:0006281">
    <property type="term" value="P:DNA repair"/>
    <property type="evidence" value="ECO:0007669"/>
    <property type="project" value="UniProtKB-KW"/>
</dbReference>
<evidence type="ECO:0000313" key="10">
    <source>
        <dbReference type="EMBL" id="MFC6753404.1"/>
    </source>
</evidence>
<keyword evidence="11" id="KW-1185">Reference proteome</keyword>
<dbReference type="GO" id="GO:0004519">
    <property type="term" value="F:endonuclease activity"/>
    <property type="evidence" value="ECO:0007669"/>
    <property type="project" value="UniProtKB-KW"/>
</dbReference>
<evidence type="ECO:0000256" key="7">
    <source>
        <dbReference type="SAM" id="MobiDB-lite"/>
    </source>
</evidence>
<dbReference type="InterPro" id="IPR003583">
    <property type="entry name" value="Hlx-hairpin-Hlx_DNA-bd_motif"/>
</dbReference>
<evidence type="ECO:0000256" key="2">
    <source>
        <dbReference type="ARBA" id="ARBA00022759"/>
    </source>
</evidence>
<feature type="non-terminal residue" evidence="10">
    <location>
        <position position="1"/>
    </location>
</feature>
<name>A0ABD5SAD9_9EURY</name>
<keyword evidence="1" id="KW-0540">Nuclease</keyword>
<keyword evidence="3" id="KW-0227">DNA damage</keyword>